<sequence>MTLPRYASILESSESNNQIDCLAFFQSISQLDVCNEGSYHSFMRDYRNVCIKIVGVSDNIRFCDVIPDSPEFDQFSVDLWKQYYIQEGIVQIALLEDKQPLEGLFIGTESGRVYLCAQADDFSQQKVLCISPSLHNLIWRGPQNPIEYNSGCMFDNCYGCFDPVLRNRVFRFKQF</sequence>
<evidence type="ECO:0000313" key="1">
    <source>
        <dbReference type="Proteomes" id="UP001652625"/>
    </source>
</evidence>
<dbReference type="Proteomes" id="UP001652625">
    <property type="component" value="Chromosome 09"/>
</dbReference>
<name>A0ABM4CJB0_HYDVU</name>
<proteinExistence type="predicted"/>
<reference evidence="2" key="1">
    <citation type="submission" date="2025-08" db="UniProtKB">
        <authorList>
            <consortium name="RefSeq"/>
        </authorList>
    </citation>
    <scope>IDENTIFICATION</scope>
</reference>
<dbReference type="RefSeq" id="XP_065661844.1">
    <property type="nucleotide sequence ID" value="XM_065805772.1"/>
</dbReference>
<keyword evidence="1" id="KW-1185">Reference proteome</keyword>
<gene>
    <name evidence="2" type="primary">LOC105848884</name>
</gene>
<evidence type="ECO:0000313" key="2">
    <source>
        <dbReference type="RefSeq" id="XP_065661844.1"/>
    </source>
</evidence>
<protein>
    <submittedName>
        <fullName evidence="2">Uncharacterized protein LOC105848884</fullName>
    </submittedName>
</protein>
<organism evidence="1 2">
    <name type="scientific">Hydra vulgaris</name>
    <name type="common">Hydra</name>
    <name type="synonym">Hydra attenuata</name>
    <dbReference type="NCBI Taxonomy" id="6087"/>
    <lineage>
        <taxon>Eukaryota</taxon>
        <taxon>Metazoa</taxon>
        <taxon>Cnidaria</taxon>
        <taxon>Hydrozoa</taxon>
        <taxon>Hydroidolina</taxon>
        <taxon>Anthoathecata</taxon>
        <taxon>Aplanulata</taxon>
        <taxon>Hydridae</taxon>
        <taxon>Hydra</taxon>
    </lineage>
</organism>
<accession>A0ABM4CJB0</accession>
<dbReference type="GeneID" id="105848884"/>